<dbReference type="PANTHER" id="PTHR42912:SF98">
    <property type="entry name" value="UNCHARACTERISED METHYLTRANSFERASE RV1498C"/>
    <property type="match status" value="1"/>
</dbReference>
<dbReference type="InterPro" id="IPR050508">
    <property type="entry name" value="Methyltransf_Superfamily"/>
</dbReference>
<evidence type="ECO:0000313" key="2">
    <source>
        <dbReference type="EMBL" id="MBC2653776.1"/>
    </source>
</evidence>
<dbReference type="GO" id="GO:0032259">
    <property type="term" value="P:methylation"/>
    <property type="evidence" value="ECO:0007669"/>
    <property type="project" value="UniProtKB-KW"/>
</dbReference>
<accession>A0A7X1FBA5</accession>
<keyword evidence="2" id="KW-0808">Transferase</keyword>
<dbReference type="PANTHER" id="PTHR42912">
    <property type="entry name" value="METHYLTRANSFERASE"/>
    <property type="match status" value="1"/>
</dbReference>
<dbReference type="Proteomes" id="UP000520156">
    <property type="component" value="Unassembled WGS sequence"/>
</dbReference>
<dbReference type="InterPro" id="IPR029063">
    <property type="entry name" value="SAM-dependent_MTases_sf"/>
</dbReference>
<dbReference type="CDD" id="cd02440">
    <property type="entry name" value="AdoMet_MTases"/>
    <property type="match status" value="1"/>
</dbReference>
<dbReference type="RefSeq" id="WP_185685135.1">
    <property type="nucleotide sequence ID" value="NZ_JACLAU010000092.1"/>
</dbReference>
<dbReference type="InterPro" id="IPR041698">
    <property type="entry name" value="Methyltransf_25"/>
</dbReference>
<dbReference type="AlphaFoldDB" id="A0A7X1FBA5"/>
<reference evidence="2 3" key="1">
    <citation type="submission" date="2020-08" db="EMBL/GenBank/DDBJ databases">
        <title>The genome sequence of Novosphingobium flavum 4Y4.</title>
        <authorList>
            <person name="Liu Y."/>
        </authorList>
    </citation>
    <scope>NUCLEOTIDE SEQUENCE [LARGE SCALE GENOMIC DNA]</scope>
    <source>
        <strain evidence="2 3">4Y4</strain>
    </source>
</reference>
<evidence type="ECO:0000259" key="1">
    <source>
        <dbReference type="Pfam" id="PF13649"/>
    </source>
</evidence>
<evidence type="ECO:0000313" key="3">
    <source>
        <dbReference type="Proteomes" id="UP000520156"/>
    </source>
</evidence>
<name>A0A7X1FBA5_9SPHN</name>
<sequence>MGTTTYGEWCYTIGIFQSLIFQHLPSRPVRMLDVGCGVGRLYLAAKSYLQPEDSYLGIDINKDFINICNDSYYERNVNFLYTEASNGYYSKAVDQGPRAWNIEDNSHNLVTALSVWTHLREEDWRFYLNEVGRVLQPGGRAIISFFILDDLYRPDQKTSAISRYYPQPENKWIFDTSAYDSNYWKYPGWASVPEVATGVPYDVFLEAVRDSGLIIRDYLPGQWKDQPGFFFQDVVVFEAQ</sequence>
<dbReference type="Gene3D" id="3.40.50.150">
    <property type="entry name" value="Vaccinia Virus protein VP39"/>
    <property type="match status" value="1"/>
</dbReference>
<dbReference type="EMBL" id="JACLAU010000092">
    <property type="protein sequence ID" value="MBC2653776.1"/>
    <property type="molecule type" value="Genomic_DNA"/>
</dbReference>
<dbReference type="GO" id="GO:0008168">
    <property type="term" value="F:methyltransferase activity"/>
    <property type="evidence" value="ECO:0007669"/>
    <property type="project" value="UniProtKB-KW"/>
</dbReference>
<keyword evidence="3" id="KW-1185">Reference proteome</keyword>
<dbReference type="SUPFAM" id="SSF53335">
    <property type="entry name" value="S-adenosyl-L-methionine-dependent methyltransferases"/>
    <property type="match status" value="1"/>
</dbReference>
<keyword evidence="2" id="KW-0489">Methyltransferase</keyword>
<comment type="caution">
    <text evidence="2">The sequence shown here is derived from an EMBL/GenBank/DDBJ whole genome shotgun (WGS) entry which is preliminary data.</text>
</comment>
<organism evidence="2 3">
    <name type="scientific">Novosphingobium aerophilum</name>
    <dbReference type="NCBI Taxonomy" id="2839843"/>
    <lineage>
        <taxon>Bacteria</taxon>
        <taxon>Pseudomonadati</taxon>
        <taxon>Pseudomonadota</taxon>
        <taxon>Alphaproteobacteria</taxon>
        <taxon>Sphingomonadales</taxon>
        <taxon>Sphingomonadaceae</taxon>
        <taxon>Novosphingobium</taxon>
    </lineage>
</organism>
<feature type="domain" description="Methyltransferase" evidence="1">
    <location>
        <begin position="32"/>
        <end position="139"/>
    </location>
</feature>
<protein>
    <submittedName>
        <fullName evidence="2">Class I SAM-dependent methyltransferase</fullName>
    </submittedName>
</protein>
<proteinExistence type="predicted"/>
<gene>
    <name evidence="2" type="ORF">H7F49_19080</name>
</gene>
<dbReference type="Pfam" id="PF13649">
    <property type="entry name" value="Methyltransf_25"/>
    <property type="match status" value="1"/>
</dbReference>